<dbReference type="Proteomes" id="UP000241426">
    <property type="component" value="Unassembled WGS sequence"/>
</dbReference>
<gene>
    <name evidence="2" type="ORF">C9J27_22000</name>
</gene>
<dbReference type="GeneID" id="29946098"/>
<keyword evidence="1" id="KW-0472">Membrane</keyword>
<accession>A0A2T3KC50</accession>
<keyword evidence="1" id="KW-0812">Transmembrane</keyword>
<dbReference type="EMBL" id="PYNF01000032">
    <property type="protein sequence ID" value="PSU92848.1"/>
    <property type="molecule type" value="Genomic_DNA"/>
</dbReference>
<evidence type="ECO:0000313" key="3">
    <source>
        <dbReference type="Proteomes" id="UP000241426"/>
    </source>
</evidence>
<evidence type="ECO:0000313" key="2">
    <source>
        <dbReference type="EMBL" id="PSU92848.1"/>
    </source>
</evidence>
<feature type="transmembrane region" description="Helical" evidence="1">
    <location>
        <begin position="86"/>
        <end position="113"/>
    </location>
</feature>
<evidence type="ECO:0008006" key="4">
    <source>
        <dbReference type="Google" id="ProtNLM"/>
    </source>
</evidence>
<evidence type="ECO:0000256" key="1">
    <source>
        <dbReference type="SAM" id="Phobius"/>
    </source>
</evidence>
<dbReference type="RefSeq" id="WP_036791370.1">
    <property type="nucleotide sequence ID" value="NZ_JAUZMV010000002.1"/>
</dbReference>
<organism evidence="2 3">
    <name type="scientific">Photobacterium kishitanii</name>
    <dbReference type="NCBI Taxonomy" id="318456"/>
    <lineage>
        <taxon>Bacteria</taxon>
        <taxon>Pseudomonadati</taxon>
        <taxon>Pseudomonadota</taxon>
        <taxon>Gammaproteobacteria</taxon>
        <taxon>Vibrionales</taxon>
        <taxon>Vibrionaceae</taxon>
        <taxon>Photobacterium</taxon>
    </lineage>
</organism>
<protein>
    <recommendedName>
        <fullName evidence="4">3-phosphoshikimate 1-carboxyvinyltransferase</fullName>
    </recommendedName>
</protein>
<proteinExistence type="predicted"/>
<name>A0A2T3KC50_9GAMM</name>
<sequence>MSSNSKYTQAQQVVIERVINSIPAEIVDSFNSEQRIAIEESIVINSYNNNHCVDFRPTIGIGRWRYYVVFLLGKDRRKASRHQSSITTIIKVLLVTFGLCFMFISAVLTLYLIKSALGIDIFKHFSFGIWDYFKAHFLN</sequence>
<reference evidence="2 3" key="1">
    <citation type="submission" date="2018-01" db="EMBL/GenBank/DDBJ databases">
        <title>Whole genome sequencing of Histamine producing bacteria.</title>
        <authorList>
            <person name="Butler K."/>
        </authorList>
    </citation>
    <scope>NUCLEOTIDE SEQUENCE [LARGE SCALE GENOMIC DNA]</scope>
    <source>
        <strain evidence="2 3">FS-7.2</strain>
    </source>
</reference>
<dbReference type="AlphaFoldDB" id="A0A2T3KC50"/>
<keyword evidence="1" id="KW-1133">Transmembrane helix</keyword>
<comment type="caution">
    <text evidence="2">The sequence shown here is derived from an EMBL/GenBank/DDBJ whole genome shotgun (WGS) entry which is preliminary data.</text>
</comment>